<dbReference type="PANTHER" id="PTHR38767">
    <property type="entry name" value="DNA POLYMERASE III SUBUNIT CHI"/>
    <property type="match status" value="1"/>
</dbReference>
<dbReference type="AlphaFoldDB" id="A0A8G2BLR4"/>
<accession>A0A8G2BLR4</accession>
<dbReference type="Pfam" id="PF04364">
    <property type="entry name" value="DNA_pol3_chi"/>
    <property type="match status" value="1"/>
</dbReference>
<keyword evidence="2" id="KW-1185">Reference proteome</keyword>
<gene>
    <name evidence="1" type="ORF">SAMN05660686_04409</name>
</gene>
<dbReference type="SUPFAM" id="SSF102400">
    <property type="entry name" value="DNA polymerase III chi subunit"/>
    <property type="match status" value="1"/>
</dbReference>
<dbReference type="GO" id="GO:0006260">
    <property type="term" value="P:DNA replication"/>
    <property type="evidence" value="ECO:0007669"/>
    <property type="project" value="InterPro"/>
</dbReference>
<organism evidence="1 2">
    <name type="scientific">Thalassobaculum litoreum DSM 18839</name>
    <dbReference type="NCBI Taxonomy" id="1123362"/>
    <lineage>
        <taxon>Bacteria</taxon>
        <taxon>Pseudomonadati</taxon>
        <taxon>Pseudomonadota</taxon>
        <taxon>Alphaproteobacteria</taxon>
        <taxon>Rhodospirillales</taxon>
        <taxon>Thalassobaculaceae</taxon>
        <taxon>Thalassobaculum</taxon>
    </lineage>
</organism>
<comment type="caution">
    <text evidence="1">The sequence shown here is derived from an EMBL/GenBank/DDBJ whole genome shotgun (WGS) entry which is preliminary data.</text>
</comment>
<dbReference type="PANTHER" id="PTHR38767:SF1">
    <property type="entry name" value="DNA POLYMERASE III SUBUNIT CHI"/>
    <property type="match status" value="1"/>
</dbReference>
<dbReference type="GO" id="GO:0003677">
    <property type="term" value="F:DNA binding"/>
    <property type="evidence" value="ECO:0007669"/>
    <property type="project" value="InterPro"/>
</dbReference>
<name>A0A8G2BLR4_9PROT</name>
<dbReference type="RefSeq" id="WP_028792575.1">
    <property type="nucleotide sequence ID" value="NZ_FNBW01000017.1"/>
</dbReference>
<dbReference type="Proteomes" id="UP000198615">
    <property type="component" value="Unassembled WGS sequence"/>
</dbReference>
<reference evidence="1 2" key="1">
    <citation type="submission" date="2016-10" db="EMBL/GenBank/DDBJ databases">
        <authorList>
            <person name="Varghese N."/>
            <person name="Submissions S."/>
        </authorList>
    </citation>
    <scope>NUCLEOTIDE SEQUENCE [LARGE SCALE GENOMIC DNA]</scope>
    <source>
        <strain evidence="1 2">DSM 18839</strain>
    </source>
</reference>
<dbReference type="GO" id="GO:0032298">
    <property type="term" value="P:positive regulation of DNA-templated DNA replication initiation"/>
    <property type="evidence" value="ECO:0007669"/>
    <property type="project" value="TreeGrafter"/>
</dbReference>
<dbReference type="InterPro" id="IPR036768">
    <property type="entry name" value="PolIII_chi_sf"/>
</dbReference>
<evidence type="ECO:0000313" key="1">
    <source>
        <dbReference type="EMBL" id="SDG43729.1"/>
    </source>
</evidence>
<protein>
    <submittedName>
        <fullName evidence="1">DNA polymerase III, chi subunit</fullName>
    </submittedName>
</protein>
<dbReference type="Gene3D" id="3.40.50.10110">
    <property type="entry name" value="DNA polymerase III subunit chi"/>
    <property type="match status" value="1"/>
</dbReference>
<evidence type="ECO:0000313" key="2">
    <source>
        <dbReference type="Proteomes" id="UP000198615"/>
    </source>
</evidence>
<dbReference type="EMBL" id="FNBW01000017">
    <property type="protein sequence ID" value="SDG43729.1"/>
    <property type="molecule type" value="Genomic_DNA"/>
</dbReference>
<dbReference type="NCBIfam" id="NF004347">
    <property type="entry name" value="PRK05728.1-4"/>
    <property type="match status" value="1"/>
</dbReference>
<dbReference type="InterPro" id="IPR007459">
    <property type="entry name" value="DNA_pol3_chi"/>
</dbReference>
<proteinExistence type="predicted"/>
<dbReference type="GO" id="GO:0003887">
    <property type="term" value="F:DNA-directed DNA polymerase activity"/>
    <property type="evidence" value="ECO:0007669"/>
    <property type="project" value="InterPro"/>
</dbReference>
<sequence>MTEIGFYHLTATAMDRALPKLLERTLEAGERAVVRLASEERVQALNAHLWVYEEKSWLPHGCRKDGEAELQPVWLTEREENPNGATFLFLAEGMEASDLDSFKRVFDLFDGRDDQAVAAARARWKTAREAGHTLTYWRQKDNGGWEKAG</sequence>
<dbReference type="OrthoDB" id="9795973at2"/>